<dbReference type="VEuPathDB" id="PlasmoDB:PocGH01_00187200"/>
<dbReference type="VEuPathDB" id="PlasmoDB:POWCR01_000199400"/>
<accession>A0A1C3KK39</accession>
<evidence type="ECO:0008006" key="3">
    <source>
        <dbReference type="Google" id="ProtNLM"/>
    </source>
</evidence>
<name>A0A1C3KK39_PLAOA</name>
<dbReference type="EMBL" id="FLRJ01000667">
    <property type="protein sequence ID" value="SBT74272.1"/>
    <property type="molecule type" value="Genomic_DNA"/>
</dbReference>
<evidence type="ECO:0000313" key="1">
    <source>
        <dbReference type="EMBL" id="SBT74272.1"/>
    </source>
</evidence>
<sequence>MSPYGDKFSFDEFMKKHKIFDTLKFAKIYKVFNDETTSDQKANNYCKEIKRELTFPYNDEKLMLNFCNVLYKIIVKYNTLSDDFFEGIPKDDKMYCISMKYWLYEKLLNLGPLGLKVDKILEKWKTKLEEKILATMSYPCTFNELDMDAMDKIRSIYTFVLLYYKHLGTFNNTEDQNIECKYIDYVGRGLKEYYESLKRCSKREDNDIYCKEFNEFQEIYKENNLYWKTSKEDKKYSYSETNTVNCALKIESNNKPVHISYWNDREKLHLSNEPMDSLNSSIIPASSAIGTAAGISAFLLYLFKFTNIGSLFGLGNKKDNTMLLNVDQGIHDFTSPISEPERNNFGNNEYKISYYS</sequence>
<dbReference type="Proteomes" id="UP000243200">
    <property type="component" value="Unassembled WGS sequence"/>
</dbReference>
<protein>
    <recommendedName>
        <fullName evidence="3">PIR protein</fullName>
    </recommendedName>
</protein>
<dbReference type="AlphaFoldDB" id="A0A1C3KK39"/>
<dbReference type="OrthoDB" id="10383456at2759"/>
<gene>
    <name evidence="1" type="primary">PowCR01_000199400</name>
    <name evidence="1" type="ORF">POWCR01_000199400</name>
</gene>
<reference evidence="1 2" key="1">
    <citation type="submission" date="2016-06" db="EMBL/GenBank/DDBJ databases">
        <authorList>
            <consortium name="Pathogen Informatics"/>
        </authorList>
    </citation>
    <scope>NUCLEOTIDE SEQUENCE [LARGE SCALE GENOMIC DNA]</scope>
</reference>
<organism evidence="1 2">
    <name type="scientific">Plasmodium ovale</name>
    <name type="common">malaria parasite P. ovale</name>
    <dbReference type="NCBI Taxonomy" id="36330"/>
    <lineage>
        <taxon>Eukaryota</taxon>
        <taxon>Sar</taxon>
        <taxon>Alveolata</taxon>
        <taxon>Apicomplexa</taxon>
        <taxon>Aconoidasida</taxon>
        <taxon>Haemosporida</taxon>
        <taxon>Plasmodiidae</taxon>
        <taxon>Plasmodium</taxon>
        <taxon>Plasmodium (Plasmodium)</taxon>
    </lineage>
</organism>
<proteinExistence type="predicted"/>
<evidence type="ECO:0000313" key="2">
    <source>
        <dbReference type="Proteomes" id="UP000243200"/>
    </source>
</evidence>